<sequence>MKNIIVLLFLLVGVIHPALAQNEASSELNGFIQAIKNVHYLAKLKVTKVEVTVQNDGLEKQVFFAEVLDTYKGESHKNINYEMLVEEGEDVIFNSTPVYVALCLDSAGNYYWPGTGSEFKPSTVIDVWLAENKEKLIDIVSVADWCK</sequence>
<accession>A0ABQ2QDN3</accession>
<feature type="chain" id="PRO_5047285299" evidence="1">
    <location>
        <begin position="21"/>
        <end position="147"/>
    </location>
</feature>
<keyword evidence="3" id="KW-1185">Reference proteome</keyword>
<dbReference type="EMBL" id="BMQW01000001">
    <property type="protein sequence ID" value="GGP73233.1"/>
    <property type="molecule type" value="Genomic_DNA"/>
</dbReference>
<dbReference type="RefSeq" id="WP_188952327.1">
    <property type="nucleotide sequence ID" value="NZ_BMQW01000001.1"/>
</dbReference>
<evidence type="ECO:0000313" key="3">
    <source>
        <dbReference type="Proteomes" id="UP000654004"/>
    </source>
</evidence>
<gene>
    <name evidence="2" type="ORF">GCM10009410_00960</name>
</gene>
<organism evidence="2 3">
    <name type="scientific">Shewanella ulleungensis</name>
    <dbReference type="NCBI Taxonomy" id="2282699"/>
    <lineage>
        <taxon>Bacteria</taxon>
        <taxon>Pseudomonadati</taxon>
        <taxon>Pseudomonadota</taxon>
        <taxon>Gammaproteobacteria</taxon>
        <taxon>Alteromonadales</taxon>
        <taxon>Shewanellaceae</taxon>
        <taxon>Shewanella</taxon>
    </lineage>
</organism>
<reference evidence="3" key="1">
    <citation type="journal article" date="2019" name="Int. J. Syst. Evol. Microbiol.">
        <title>The Global Catalogue of Microorganisms (GCM) 10K type strain sequencing project: providing services to taxonomists for standard genome sequencing and annotation.</title>
        <authorList>
            <consortium name="The Broad Institute Genomics Platform"/>
            <consortium name="The Broad Institute Genome Sequencing Center for Infectious Disease"/>
            <person name="Wu L."/>
            <person name="Ma J."/>
        </authorList>
    </citation>
    <scope>NUCLEOTIDE SEQUENCE [LARGE SCALE GENOMIC DNA]</scope>
    <source>
        <strain evidence="3">JCM 32305</strain>
    </source>
</reference>
<protein>
    <submittedName>
        <fullName evidence="2">Uncharacterized protein</fullName>
    </submittedName>
</protein>
<comment type="caution">
    <text evidence="2">The sequence shown here is derived from an EMBL/GenBank/DDBJ whole genome shotgun (WGS) entry which is preliminary data.</text>
</comment>
<keyword evidence="1" id="KW-0732">Signal</keyword>
<name>A0ABQ2QDN3_9GAMM</name>
<proteinExistence type="predicted"/>
<dbReference type="Proteomes" id="UP000654004">
    <property type="component" value="Unassembled WGS sequence"/>
</dbReference>
<evidence type="ECO:0000313" key="2">
    <source>
        <dbReference type="EMBL" id="GGP73233.1"/>
    </source>
</evidence>
<feature type="signal peptide" evidence="1">
    <location>
        <begin position="1"/>
        <end position="20"/>
    </location>
</feature>
<evidence type="ECO:0000256" key="1">
    <source>
        <dbReference type="SAM" id="SignalP"/>
    </source>
</evidence>